<evidence type="ECO:0000256" key="3">
    <source>
        <dbReference type="ARBA" id="ARBA00022692"/>
    </source>
</evidence>
<feature type="transmembrane region" description="Helical" evidence="6">
    <location>
        <begin position="221"/>
        <end position="243"/>
    </location>
</feature>
<protein>
    <submittedName>
        <fullName evidence="8">Competence protein EC</fullName>
    </submittedName>
</protein>
<dbReference type="Proteomes" id="UP000051804">
    <property type="component" value="Unassembled WGS sequence"/>
</dbReference>
<feature type="transmembrane region" description="Helical" evidence="6">
    <location>
        <begin position="411"/>
        <end position="437"/>
    </location>
</feature>
<dbReference type="Pfam" id="PF03772">
    <property type="entry name" value="Competence"/>
    <property type="match status" value="1"/>
</dbReference>
<dbReference type="AlphaFoldDB" id="A0A0R1K0Q9"/>
<dbReference type="Pfam" id="PF00753">
    <property type="entry name" value="Lactamase_B"/>
    <property type="match status" value="1"/>
</dbReference>
<dbReference type="SMART" id="SM00849">
    <property type="entry name" value="Lactamase_B"/>
    <property type="match status" value="1"/>
</dbReference>
<dbReference type="InterPro" id="IPR001279">
    <property type="entry name" value="Metallo-B-lactamas"/>
</dbReference>
<proteinExistence type="predicted"/>
<dbReference type="GO" id="GO:0005886">
    <property type="term" value="C:plasma membrane"/>
    <property type="evidence" value="ECO:0007669"/>
    <property type="project" value="UniProtKB-SubCell"/>
</dbReference>
<comment type="subcellular location">
    <subcellularLocation>
        <location evidence="1">Cell membrane</location>
        <topology evidence="1">Multi-pass membrane protein</topology>
    </subcellularLocation>
</comment>
<feature type="transmembrane region" description="Helical" evidence="6">
    <location>
        <begin position="290"/>
        <end position="310"/>
    </location>
</feature>
<reference evidence="8 9" key="1">
    <citation type="journal article" date="2015" name="Genome Announc.">
        <title>Expanding the biotechnology potential of lactobacilli through comparative genomics of 213 strains and associated genera.</title>
        <authorList>
            <person name="Sun Z."/>
            <person name="Harris H.M."/>
            <person name="McCann A."/>
            <person name="Guo C."/>
            <person name="Argimon S."/>
            <person name="Zhang W."/>
            <person name="Yang X."/>
            <person name="Jeffery I.B."/>
            <person name="Cooney J.C."/>
            <person name="Kagawa T.F."/>
            <person name="Liu W."/>
            <person name="Song Y."/>
            <person name="Salvetti E."/>
            <person name="Wrobel A."/>
            <person name="Rasinkangas P."/>
            <person name="Parkhill J."/>
            <person name="Rea M.C."/>
            <person name="O'Sullivan O."/>
            <person name="Ritari J."/>
            <person name="Douillard F.P."/>
            <person name="Paul Ross R."/>
            <person name="Yang R."/>
            <person name="Briner A.E."/>
            <person name="Felis G.E."/>
            <person name="de Vos W.M."/>
            <person name="Barrangou R."/>
            <person name="Klaenhammer T.R."/>
            <person name="Caufield P.W."/>
            <person name="Cui Y."/>
            <person name="Zhang H."/>
            <person name="O'Toole P.W."/>
        </authorList>
    </citation>
    <scope>NUCLEOTIDE SEQUENCE [LARGE SCALE GENOMIC DNA]</scope>
    <source>
        <strain evidence="8 9">JCM 17158</strain>
    </source>
</reference>
<keyword evidence="3 6" id="KW-0812">Transmembrane</keyword>
<evidence type="ECO:0000313" key="9">
    <source>
        <dbReference type="Proteomes" id="UP000051804"/>
    </source>
</evidence>
<evidence type="ECO:0000256" key="2">
    <source>
        <dbReference type="ARBA" id="ARBA00022475"/>
    </source>
</evidence>
<dbReference type="CDD" id="cd07731">
    <property type="entry name" value="ComA-like_MBL-fold"/>
    <property type="match status" value="1"/>
</dbReference>
<dbReference type="EMBL" id="AZDJ01000001">
    <property type="protein sequence ID" value="KRK74420.1"/>
    <property type="molecule type" value="Genomic_DNA"/>
</dbReference>
<dbReference type="PANTHER" id="PTHR30619">
    <property type="entry name" value="DNA INTERNALIZATION/COMPETENCE PROTEIN COMEC/REC2"/>
    <property type="match status" value="1"/>
</dbReference>
<dbReference type="PANTHER" id="PTHR30619:SF7">
    <property type="entry name" value="BETA-LACTAMASE DOMAIN PROTEIN"/>
    <property type="match status" value="1"/>
</dbReference>
<dbReference type="PATRIC" id="fig|1291734.4.peg.1051"/>
<evidence type="ECO:0000313" key="8">
    <source>
        <dbReference type="EMBL" id="KRK74420.1"/>
    </source>
</evidence>
<evidence type="ECO:0000256" key="5">
    <source>
        <dbReference type="ARBA" id="ARBA00023136"/>
    </source>
</evidence>
<dbReference type="InterPro" id="IPR052159">
    <property type="entry name" value="Competence_DNA_uptake"/>
</dbReference>
<dbReference type="OrthoDB" id="9761531at2"/>
<dbReference type="RefSeq" id="WP_056949955.1">
    <property type="nucleotide sequence ID" value="NZ_AZDJ01000001.1"/>
</dbReference>
<dbReference type="InterPro" id="IPR035681">
    <property type="entry name" value="ComA-like_MBL"/>
</dbReference>
<keyword evidence="5 6" id="KW-0472">Membrane</keyword>
<evidence type="ECO:0000256" key="4">
    <source>
        <dbReference type="ARBA" id="ARBA00022989"/>
    </source>
</evidence>
<dbReference type="SUPFAM" id="SSF56281">
    <property type="entry name" value="Metallo-hydrolase/oxidoreductase"/>
    <property type="match status" value="1"/>
</dbReference>
<keyword evidence="4 6" id="KW-1133">Transmembrane helix</keyword>
<dbReference type="Gene3D" id="3.60.15.10">
    <property type="entry name" value="Ribonuclease Z/Hydroxyacylglutathione hydrolase-like"/>
    <property type="match status" value="1"/>
</dbReference>
<accession>A0A0R1K0Q9</accession>
<dbReference type="STRING" id="1291734.FD02_GL001025"/>
<gene>
    <name evidence="8" type="ORF">FD02_GL001025</name>
</gene>
<dbReference type="InterPro" id="IPR036866">
    <property type="entry name" value="RibonucZ/Hydroxyglut_hydro"/>
</dbReference>
<keyword evidence="9" id="KW-1185">Reference proteome</keyword>
<name>A0A0R1K0Q9_9LACO</name>
<dbReference type="NCBIfam" id="TIGR00360">
    <property type="entry name" value="ComEC_N-term"/>
    <property type="match status" value="1"/>
</dbReference>
<evidence type="ECO:0000256" key="6">
    <source>
        <dbReference type="SAM" id="Phobius"/>
    </source>
</evidence>
<evidence type="ECO:0000256" key="1">
    <source>
        <dbReference type="ARBA" id="ARBA00004651"/>
    </source>
</evidence>
<feature type="transmembrane region" description="Helical" evidence="6">
    <location>
        <begin position="369"/>
        <end position="391"/>
    </location>
</feature>
<feature type="transmembrane region" description="Helical" evidence="6">
    <location>
        <begin position="41"/>
        <end position="59"/>
    </location>
</feature>
<evidence type="ECO:0000259" key="7">
    <source>
        <dbReference type="SMART" id="SM00849"/>
    </source>
</evidence>
<dbReference type="InterPro" id="IPR004477">
    <property type="entry name" value="ComEC_N"/>
</dbReference>
<comment type="caution">
    <text evidence="8">The sequence shown here is derived from an EMBL/GenBank/DDBJ whole genome shotgun (WGS) entry which is preliminary data.</text>
</comment>
<sequence length="725" mass="77564">MTRQGIFWVVALIGGMLLPMGPAWLGGLALVWVLLVTRALPHWPVMLAIGLGVAIGWRAQAAHTNPPLPQGVITVQAPDWRLQDGTVSFTGTAANGVPVSGLVTATKAQQAQLATTSAPQGIAWSGPPQRLTGARNQFEFDYADYAWASSQLAYEIPKQPLQLVAVPGGGVIATLNGWRVTLLRRMAQLPQRVGSYAKGLLLGQLDAEFDDVRQTYMDLGIFHLFSVSGLHLFALIGALYWLTDRLKIAKEHVDWVLIATLPTLLVILPLGAGIVRAVGMRVVMLLNERWHWAWSSLDCFSAVLALNLVWRPYVLYTFGGQLSYLLTGALLLMSQRSAWGVSWRLSLLSAPVIIAHTFRVHVLTGAFNWLLLPIFELAIMPLLVVAVVWPAGPLTGGLELALGRLEHGLSAGAQLPGLLVVGAIGLPLAVVGVGVILRALGGRRWWPVLLWGVLAWEVAHYHPLARVTVFDVGQGDAILLEGENDQGVVLIDTGGRGFGVMRNPPAQRAILNYLAARGITRLDALVLTHPDADHVGDAAIVTHGIAVTQLITTASAAQDPYITKAAAGRVGSVRQVAAGTVLSYGALQLQVVSPAAEATATDKNADSVVLYGKIGPDRWLLTGDADQGVEVNTLMPLGLAVDYLKVGHHGSDTSSNPAFIAALNLKGAFISAGVANRYGHPHPETLQTFANLAVPIWRTDLGGMAWVEGGQIHQFLVKEETYASR</sequence>
<organism evidence="8 9">
    <name type="scientific">Lacticaseibacillus nasuensis JCM 17158</name>
    <dbReference type="NCBI Taxonomy" id="1291734"/>
    <lineage>
        <taxon>Bacteria</taxon>
        <taxon>Bacillati</taxon>
        <taxon>Bacillota</taxon>
        <taxon>Bacilli</taxon>
        <taxon>Lactobacillales</taxon>
        <taxon>Lactobacillaceae</taxon>
        <taxon>Lacticaseibacillus</taxon>
    </lineage>
</organism>
<feature type="transmembrane region" description="Helical" evidence="6">
    <location>
        <begin position="255"/>
        <end position="278"/>
    </location>
</feature>
<keyword evidence="2" id="KW-1003">Cell membrane</keyword>
<feature type="transmembrane region" description="Helical" evidence="6">
    <location>
        <begin position="7"/>
        <end position="35"/>
    </location>
</feature>
<feature type="domain" description="Metallo-beta-lactamase" evidence="7">
    <location>
        <begin position="474"/>
        <end position="674"/>
    </location>
</feature>